<name>A0A498QGN4_9MYCO</name>
<reference evidence="1 2" key="1">
    <citation type="submission" date="2018-09" db="EMBL/GenBank/DDBJ databases">
        <authorList>
            <person name="Tagini F."/>
        </authorList>
    </citation>
    <scope>NUCLEOTIDE SEQUENCE [LARGE SCALE GENOMIC DNA]</scope>
    <source>
        <strain evidence="1 2">MK136</strain>
    </source>
</reference>
<proteinExistence type="predicted"/>
<evidence type="ECO:0000313" key="2">
    <source>
        <dbReference type="Proteomes" id="UP000273307"/>
    </source>
</evidence>
<accession>A0A498QGN4</accession>
<sequence length="34" mass="3429">MWETAGVPACPADARLLGETCVATQGPLAGPEES</sequence>
<evidence type="ECO:0000313" key="1">
    <source>
        <dbReference type="EMBL" id="VBA44149.1"/>
    </source>
</evidence>
<dbReference type="Proteomes" id="UP000273307">
    <property type="component" value="Unassembled WGS sequence"/>
</dbReference>
<keyword evidence="2" id="KW-1185">Reference proteome</keyword>
<protein>
    <submittedName>
        <fullName evidence="1">Uncharacterized protein</fullName>
    </submittedName>
</protein>
<gene>
    <name evidence="1" type="ORF">LAUMK136_05462</name>
</gene>
<organism evidence="1 2">
    <name type="scientific">Mycobacterium attenuatum</name>
    <dbReference type="NCBI Taxonomy" id="2341086"/>
    <lineage>
        <taxon>Bacteria</taxon>
        <taxon>Bacillati</taxon>
        <taxon>Actinomycetota</taxon>
        <taxon>Actinomycetes</taxon>
        <taxon>Mycobacteriales</taxon>
        <taxon>Mycobacteriaceae</taxon>
        <taxon>Mycobacterium</taxon>
    </lineage>
</organism>
<dbReference type="EMBL" id="UPHP01000145">
    <property type="protein sequence ID" value="VBA44149.1"/>
    <property type="molecule type" value="Genomic_DNA"/>
</dbReference>
<dbReference type="AlphaFoldDB" id="A0A498QGN4"/>